<dbReference type="PRINTS" id="PR00081">
    <property type="entry name" value="GDHRDH"/>
</dbReference>
<keyword evidence="4" id="KW-1185">Reference proteome</keyword>
<proteinExistence type="inferred from homology"/>
<dbReference type="CDD" id="cd05325">
    <property type="entry name" value="carb_red_sniffer_like_SDR_c"/>
    <property type="match status" value="1"/>
</dbReference>
<gene>
    <name evidence="3" type="ORF">BGW36DRAFT_382752</name>
</gene>
<evidence type="ECO:0000313" key="4">
    <source>
        <dbReference type="Proteomes" id="UP001201262"/>
    </source>
</evidence>
<evidence type="ECO:0000313" key="3">
    <source>
        <dbReference type="EMBL" id="KAH8695474.1"/>
    </source>
</evidence>
<accession>A0AAD4PZA5</accession>
<name>A0AAD4PZA5_9EURO</name>
<dbReference type="Gene3D" id="3.40.50.720">
    <property type="entry name" value="NAD(P)-binding Rossmann-like Domain"/>
    <property type="match status" value="1"/>
</dbReference>
<dbReference type="PANTHER" id="PTHR43544:SF36">
    <property type="entry name" value="CHAIN OXIDOREDUCTASE (CSGA), PUTATIVE (AFU_ORTHOLOGUE AFUA_4G00910)-RELATED"/>
    <property type="match status" value="1"/>
</dbReference>
<dbReference type="PANTHER" id="PTHR43544">
    <property type="entry name" value="SHORT-CHAIN DEHYDROGENASE/REDUCTASE"/>
    <property type="match status" value="1"/>
</dbReference>
<protein>
    <submittedName>
        <fullName evidence="3">Short-chain dehydrogenase</fullName>
    </submittedName>
</protein>
<dbReference type="GO" id="GO:0005737">
    <property type="term" value="C:cytoplasm"/>
    <property type="evidence" value="ECO:0007669"/>
    <property type="project" value="TreeGrafter"/>
</dbReference>
<dbReference type="InterPro" id="IPR051468">
    <property type="entry name" value="Fungal_SecMetab_SDRs"/>
</dbReference>
<comment type="similarity">
    <text evidence="1 2">Belongs to the short-chain dehydrogenases/reductases (SDR) family.</text>
</comment>
<evidence type="ECO:0000256" key="2">
    <source>
        <dbReference type="RuleBase" id="RU000363"/>
    </source>
</evidence>
<sequence>MTSFLITGSSRGLGLELVKHLASFPAATIGTIFATARAASPSVDLTQVIKTTNGRVKYVQLDVNDQSSISAAASKVDQLLGPSEGLDVLVNNAGIQLHNDPAPSLMKEDTLDSTLSTNVTGVHRVTSTFLPLLTRGKAKKIVNITSTLGSIGLAKQSGVIYCPSYSISKAALNMLTVQYASELGPKGFTVFAISPGWLQTDLGGSHAHLKPIDGARSVTNIILKSSKAKDNGCFRDIYIEGDSFYTGENPPW</sequence>
<evidence type="ECO:0000256" key="1">
    <source>
        <dbReference type="ARBA" id="ARBA00006484"/>
    </source>
</evidence>
<dbReference type="RefSeq" id="XP_046070616.1">
    <property type="nucleotide sequence ID" value="XM_046216587.1"/>
</dbReference>
<organism evidence="3 4">
    <name type="scientific">Talaromyces proteolyticus</name>
    <dbReference type="NCBI Taxonomy" id="1131652"/>
    <lineage>
        <taxon>Eukaryota</taxon>
        <taxon>Fungi</taxon>
        <taxon>Dikarya</taxon>
        <taxon>Ascomycota</taxon>
        <taxon>Pezizomycotina</taxon>
        <taxon>Eurotiomycetes</taxon>
        <taxon>Eurotiomycetidae</taxon>
        <taxon>Eurotiales</taxon>
        <taxon>Trichocomaceae</taxon>
        <taxon>Talaromyces</taxon>
        <taxon>Talaromyces sect. Bacilispori</taxon>
    </lineage>
</organism>
<dbReference type="InterPro" id="IPR002347">
    <property type="entry name" value="SDR_fam"/>
</dbReference>
<dbReference type="AlphaFoldDB" id="A0AAD4PZA5"/>
<dbReference type="EMBL" id="JAJTJA010000008">
    <property type="protein sequence ID" value="KAH8695474.1"/>
    <property type="molecule type" value="Genomic_DNA"/>
</dbReference>
<dbReference type="Proteomes" id="UP001201262">
    <property type="component" value="Unassembled WGS sequence"/>
</dbReference>
<dbReference type="InterPro" id="IPR036291">
    <property type="entry name" value="NAD(P)-bd_dom_sf"/>
</dbReference>
<dbReference type="GO" id="GO:0016491">
    <property type="term" value="F:oxidoreductase activity"/>
    <property type="evidence" value="ECO:0007669"/>
    <property type="project" value="TreeGrafter"/>
</dbReference>
<dbReference type="PRINTS" id="PR00080">
    <property type="entry name" value="SDRFAMILY"/>
</dbReference>
<dbReference type="Pfam" id="PF00106">
    <property type="entry name" value="adh_short"/>
    <property type="match status" value="1"/>
</dbReference>
<reference evidence="3" key="1">
    <citation type="submission" date="2021-12" db="EMBL/GenBank/DDBJ databases">
        <title>Convergent genome expansion in fungi linked to evolution of root-endophyte symbiosis.</title>
        <authorList>
            <consortium name="DOE Joint Genome Institute"/>
            <person name="Ke Y.-H."/>
            <person name="Bonito G."/>
            <person name="Liao H.-L."/>
            <person name="Looney B."/>
            <person name="Rojas-Flechas A."/>
            <person name="Nash J."/>
            <person name="Hameed K."/>
            <person name="Schadt C."/>
            <person name="Martin F."/>
            <person name="Crous P.W."/>
            <person name="Miettinen O."/>
            <person name="Magnuson J.K."/>
            <person name="Labbe J."/>
            <person name="Jacobson D."/>
            <person name="Doktycz M.J."/>
            <person name="Veneault-Fourrey C."/>
            <person name="Kuo A."/>
            <person name="Mondo S."/>
            <person name="Calhoun S."/>
            <person name="Riley R."/>
            <person name="Ohm R."/>
            <person name="LaButti K."/>
            <person name="Andreopoulos B."/>
            <person name="Pangilinan J."/>
            <person name="Nolan M."/>
            <person name="Tritt A."/>
            <person name="Clum A."/>
            <person name="Lipzen A."/>
            <person name="Daum C."/>
            <person name="Barry K."/>
            <person name="Grigoriev I.V."/>
            <person name="Vilgalys R."/>
        </authorList>
    </citation>
    <scope>NUCLEOTIDE SEQUENCE</scope>
    <source>
        <strain evidence="3">PMI_201</strain>
    </source>
</reference>
<comment type="caution">
    <text evidence="3">The sequence shown here is derived from an EMBL/GenBank/DDBJ whole genome shotgun (WGS) entry which is preliminary data.</text>
</comment>
<dbReference type="GeneID" id="70246874"/>
<dbReference type="SUPFAM" id="SSF51735">
    <property type="entry name" value="NAD(P)-binding Rossmann-fold domains"/>
    <property type="match status" value="1"/>
</dbReference>